<dbReference type="NCBIfam" id="NF008725">
    <property type="entry name" value="PRK11727.1"/>
    <property type="match status" value="1"/>
</dbReference>
<evidence type="ECO:0000256" key="3">
    <source>
        <dbReference type="ARBA" id="ARBA00022603"/>
    </source>
</evidence>
<keyword evidence="8" id="KW-1185">Reference proteome</keyword>
<accession>A0A5C8LZI5</accession>
<dbReference type="SUPFAM" id="SSF53335">
    <property type="entry name" value="S-adenosyl-L-methionine-dependent methyltransferases"/>
    <property type="match status" value="1"/>
</dbReference>
<keyword evidence="3 6" id="KW-0489">Methyltransferase</keyword>
<dbReference type="GO" id="GO:0052907">
    <property type="term" value="F:23S rRNA (adenine(1618)-N(6))-methyltransferase activity"/>
    <property type="evidence" value="ECO:0007669"/>
    <property type="project" value="UniProtKB-EC"/>
</dbReference>
<dbReference type="GO" id="GO:0070475">
    <property type="term" value="P:rRNA base methylation"/>
    <property type="evidence" value="ECO:0007669"/>
    <property type="project" value="TreeGrafter"/>
</dbReference>
<evidence type="ECO:0000256" key="2">
    <source>
        <dbReference type="ARBA" id="ARBA00022552"/>
    </source>
</evidence>
<comment type="caution">
    <text evidence="7">The sequence shown here is derived from an EMBL/GenBank/DDBJ whole genome shotgun (WGS) entry which is preliminary data.</text>
</comment>
<dbReference type="GO" id="GO:0005737">
    <property type="term" value="C:cytoplasm"/>
    <property type="evidence" value="ECO:0007669"/>
    <property type="project" value="UniProtKB-SubCell"/>
</dbReference>
<dbReference type="InterPro" id="IPR029063">
    <property type="entry name" value="SAM-dependent_MTases_sf"/>
</dbReference>
<comment type="catalytic activity">
    <reaction evidence="6">
        <text>adenosine(1618) in 23S rRNA + S-adenosyl-L-methionine = N(6)-methyladenosine(1618) in 23S rRNA + S-adenosyl-L-homocysteine + H(+)</text>
        <dbReference type="Rhea" id="RHEA:16497"/>
        <dbReference type="Rhea" id="RHEA-COMP:10229"/>
        <dbReference type="Rhea" id="RHEA-COMP:10231"/>
        <dbReference type="ChEBI" id="CHEBI:15378"/>
        <dbReference type="ChEBI" id="CHEBI:57856"/>
        <dbReference type="ChEBI" id="CHEBI:59789"/>
        <dbReference type="ChEBI" id="CHEBI:74411"/>
        <dbReference type="ChEBI" id="CHEBI:74449"/>
        <dbReference type="EC" id="2.1.1.181"/>
    </reaction>
</comment>
<evidence type="ECO:0000256" key="1">
    <source>
        <dbReference type="ARBA" id="ARBA00022490"/>
    </source>
</evidence>
<sequence>MKLSNKALHPRNKHQQPYDFAALCAAVPALSAFVRDNGYGQLSIDFANSDAVKTLNQALLKQLYSVAHWQLPDGFLCPAVPGRVDYLHYLADLLALLNKNKVPTGSKVQLLDTGCGANLIYPLLAQAEYGWKVMASELDPMAAEAAHLLIEQNQLQHKITLRQQPHSSHIFHGIIQPDDLFDLTLCNPPFHASAEQAAAGSERKAKNLGYKKAELNFAGRSHELWCDGGEAAFITTMIEESQSYAQQVLWFSSLVSKQDNLPALQKQLTQQGAEHQVINMQQGNKQSRILVWSFMPEKQRQLWAQFRWQKK</sequence>
<gene>
    <name evidence="6 7" type="primary">rlmF</name>
    <name evidence="7" type="ORF">FU839_05050</name>
</gene>
<dbReference type="EMBL" id="VRLR01000002">
    <property type="protein sequence ID" value="TXK82257.1"/>
    <property type="molecule type" value="Genomic_DNA"/>
</dbReference>
<keyword evidence="2 6" id="KW-0698">rRNA processing</keyword>
<dbReference type="OrthoDB" id="1115728at2"/>
<dbReference type="Pfam" id="PF05971">
    <property type="entry name" value="Methyltransf_10"/>
    <property type="match status" value="1"/>
</dbReference>
<protein>
    <recommendedName>
        <fullName evidence="6">Ribosomal RNA large subunit methyltransferase F</fullName>
        <ecNumber evidence="6">2.1.1.181</ecNumber>
    </recommendedName>
    <alternativeName>
        <fullName evidence="6">23S rRNA mA1618 methyltransferase</fullName>
    </alternativeName>
    <alternativeName>
        <fullName evidence="6">rRNA adenine N-6-methyltransferase</fullName>
    </alternativeName>
</protein>
<dbReference type="PIRSF" id="PIRSF029038">
    <property type="entry name" value="Mtase_YbiN_prd"/>
    <property type="match status" value="1"/>
</dbReference>
<keyword evidence="1 6" id="KW-0963">Cytoplasm</keyword>
<comment type="subcellular location">
    <subcellularLocation>
        <location evidence="6">Cytoplasm</location>
    </subcellularLocation>
</comment>
<evidence type="ECO:0000256" key="4">
    <source>
        <dbReference type="ARBA" id="ARBA00022679"/>
    </source>
</evidence>
<comment type="similarity">
    <text evidence="6">Belongs to the methyltransferase superfamily. METTL16/RlmF family.</text>
</comment>
<dbReference type="HAMAP" id="MF_01848">
    <property type="entry name" value="23SrRNA_methyltr_F"/>
    <property type="match status" value="1"/>
</dbReference>
<dbReference type="AlphaFoldDB" id="A0A5C8LZI5"/>
<keyword evidence="4 6" id="KW-0808">Transferase</keyword>
<dbReference type="Gene3D" id="3.40.50.150">
    <property type="entry name" value="Vaccinia Virus protein VP39"/>
    <property type="match status" value="1"/>
</dbReference>
<comment type="function">
    <text evidence="6">Specifically methylates the adenine in position 1618 of 23S rRNA.</text>
</comment>
<reference evidence="7 8" key="1">
    <citation type="submission" date="2019-08" db="EMBL/GenBank/DDBJ databases">
        <title>Draft genome analysis of Rheinheimera tangshanensis isolated from the roots of fresh rice plants (Oryza sativa).</title>
        <authorList>
            <person name="Yu Q."/>
            <person name="Qi Y."/>
            <person name="Zhang H."/>
            <person name="Pu J."/>
        </authorList>
    </citation>
    <scope>NUCLEOTIDE SEQUENCE [LARGE SCALE GENOMIC DNA]</scope>
    <source>
        <strain evidence="7 8">JA3-B52</strain>
    </source>
</reference>
<dbReference type="RefSeq" id="WP_147903477.1">
    <property type="nucleotide sequence ID" value="NZ_BAAAGC010000017.1"/>
</dbReference>
<organism evidence="7 8">
    <name type="scientific">Rheinheimera tangshanensis</name>
    <dbReference type="NCBI Taxonomy" id="400153"/>
    <lineage>
        <taxon>Bacteria</taxon>
        <taxon>Pseudomonadati</taxon>
        <taxon>Pseudomonadota</taxon>
        <taxon>Gammaproteobacteria</taxon>
        <taxon>Chromatiales</taxon>
        <taxon>Chromatiaceae</taxon>
        <taxon>Rheinheimera</taxon>
    </lineage>
</organism>
<dbReference type="InterPro" id="IPR010286">
    <property type="entry name" value="METTL16/RlmF"/>
</dbReference>
<dbReference type="PANTHER" id="PTHR13393:SF0">
    <property type="entry name" value="RNA N6-ADENOSINE-METHYLTRANSFERASE METTL16"/>
    <property type="match status" value="1"/>
</dbReference>
<dbReference type="CDD" id="cd02440">
    <property type="entry name" value="AdoMet_MTases"/>
    <property type="match status" value="1"/>
</dbReference>
<evidence type="ECO:0000313" key="7">
    <source>
        <dbReference type="EMBL" id="TXK82257.1"/>
    </source>
</evidence>
<proteinExistence type="inferred from homology"/>
<dbReference type="Proteomes" id="UP000321814">
    <property type="component" value="Unassembled WGS sequence"/>
</dbReference>
<evidence type="ECO:0000256" key="6">
    <source>
        <dbReference type="HAMAP-Rule" id="MF_01848"/>
    </source>
</evidence>
<dbReference type="InterPro" id="IPR016909">
    <property type="entry name" value="rRNA_lsu_MeTfrase_F"/>
</dbReference>
<evidence type="ECO:0000313" key="8">
    <source>
        <dbReference type="Proteomes" id="UP000321814"/>
    </source>
</evidence>
<evidence type="ECO:0000256" key="5">
    <source>
        <dbReference type="ARBA" id="ARBA00022691"/>
    </source>
</evidence>
<name>A0A5C8LZI5_9GAMM</name>
<dbReference type="PANTHER" id="PTHR13393">
    <property type="entry name" value="SAM-DEPENDENT METHYLTRANSFERASE"/>
    <property type="match status" value="1"/>
</dbReference>
<keyword evidence="5 6" id="KW-0949">S-adenosyl-L-methionine</keyword>
<dbReference type="EC" id="2.1.1.181" evidence="6"/>